<dbReference type="SUPFAM" id="SSF52540">
    <property type="entry name" value="P-loop containing nucleoside triphosphate hydrolases"/>
    <property type="match status" value="1"/>
</dbReference>
<organism evidence="7 8">
    <name type="scientific">Mycolicibacterium sediminis</name>
    <dbReference type="NCBI Taxonomy" id="1286180"/>
    <lineage>
        <taxon>Bacteria</taxon>
        <taxon>Bacillati</taxon>
        <taxon>Actinomycetota</taxon>
        <taxon>Actinomycetes</taxon>
        <taxon>Mycobacteriales</taxon>
        <taxon>Mycobacteriaceae</taxon>
        <taxon>Mycolicibacterium</taxon>
    </lineage>
</organism>
<dbReference type="GO" id="GO:0015807">
    <property type="term" value="P:L-amino acid transport"/>
    <property type="evidence" value="ECO:0007669"/>
    <property type="project" value="TreeGrafter"/>
</dbReference>
<dbReference type="GO" id="GO:0015658">
    <property type="term" value="F:branched-chain amino acid transmembrane transporter activity"/>
    <property type="evidence" value="ECO:0007669"/>
    <property type="project" value="TreeGrafter"/>
</dbReference>
<evidence type="ECO:0000256" key="1">
    <source>
        <dbReference type="ARBA" id="ARBA00005417"/>
    </source>
</evidence>
<dbReference type="Proteomes" id="UP000467193">
    <property type="component" value="Chromosome"/>
</dbReference>
<dbReference type="GO" id="GO:0005524">
    <property type="term" value="F:ATP binding"/>
    <property type="evidence" value="ECO:0007669"/>
    <property type="project" value="UniProtKB-KW"/>
</dbReference>
<dbReference type="InterPro" id="IPR052156">
    <property type="entry name" value="BCAA_Transport_ATP-bd_LivF"/>
</dbReference>
<dbReference type="GO" id="GO:0016887">
    <property type="term" value="F:ATP hydrolysis activity"/>
    <property type="evidence" value="ECO:0007669"/>
    <property type="project" value="InterPro"/>
</dbReference>
<dbReference type="CDD" id="cd03224">
    <property type="entry name" value="ABC_TM1139_LivF_branched"/>
    <property type="match status" value="1"/>
</dbReference>
<dbReference type="Gene3D" id="3.40.50.300">
    <property type="entry name" value="P-loop containing nucleotide triphosphate hydrolases"/>
    <property type="match status" value="1"/>
</dbReference>
<evidence type="ECO:0000313" key="8">
    <source>
        <dbReference type="Proteomes" id="UP000467193"/>
    </source>
</evidence>
<keyword evidence="2" id="KW-0813">Transport</keyword>
<reference evidence="7 8" key="1">
    <citation type="journal article" date="2019" name="Emerg. Microbes Infect.">
        <title>Comprehensive subspecies identification of 175 nontuberculous mycobacteria species based on 7547 genomic profiles.</title>
        <authorList>
            <person name="Matsumoto Y."/>
            <person name="Kinjo T."/>
            <person name="Motooka D."/>
            <person name="Nabeya D."/>
            <person name="Jung N."/>
            <person name="Uechi K."/>
            <person name="Horii T."/>
            <person name="Iida T."/>
            <person name="Fujita J."/>
            <person name="Nakamura S."/>
        </authorList>
    </citation>
    <scope>NUCLEOTIDE SEQUENCE [LARGE SCALE GENOMIC DNA]</scope>
    <source>
        <strain evidence="7 8">JCM 17899</strain>
    </source>
</reference>
<evidence type="ECO:0000259" key="6">
    <source>
        <dbReference type="PROSITE" id="PS50893"/>
    </source>
</evidence>
<evidence type="ECO:0000256" key="4">
    <source>
        <dbReference type="ARBA" id="ARBA00022840"/>
    </source>
</evidence>
<evidence type="ECO:0000313" key="7">
    <source>
        <dbReference type="EMBL" id="BBY28795.1"/>
    </source>
</evidence>
<accession>A0A7I7QR84</accession>
<comment type="similarity">
    <text evidence="1">Belongs to the ABC transporter superfamily.</text>
</comment>
<keyword evidence="8" id="KW-1185">Reference proteome</keyword>
<gene>
    <name evidence="7" type="ORF">MSEDJ_28910</name>
</gene>
<dbReference type="EMBL" id="AP022588">
    <property type="protein sequence ID" value="BBY28795.1"/>
    <property type="molecule type" value="Genomic_DNA"/>
</dbReference>
<dbReference type="PANTHER" id="PTHR43820:SF4">
    <property type="entry name" value="HIGH-AFFINITY BRANCHED-CHAIN AMINO ACID TRANSPORT ATP-BINDING PROTEIN LIVF"/>
    <property type="match status" value="1"/>
</dbReference>
<dbReference type="PANTHER" id="PTHR43820">
    <property type="entry name" value="HIGH-AFFINITY BRANCHED-CHAIN AMINO ACID TRANSPORT ATP-BINDING PROTEIN LIVF"/>
    <property type="match status" value="1"/>
</dbReference>
<sequence>MPTSAPDPTTERPLLAVSGLSAGYGKLGVLTGVDFDVHRGEIVALVGANGAGKTTLLSCAAGLLRDVTAGTVSLNGQDVTRKKPRAIVKRGLLYVPEGHRVFPALSVEDNLHLAGYGIDRAARTASIAEAWEVFPEIAAKRQEKAGRLSGGQQQMLVIAQGLVRRPDVLMLDEPSAGLAPVLVDRILDVAGSLRDRGVGVVIVEQLVDKVLAVSDRAYVLTQGRVTFSGAASELASGDVLQRAYLG</sequence>
<feature type="domain" description="ABC transporter" evidence="6">
    <location>
        <begin position="15"/>
        <end position="245"/>
    </location>
</feature>
<name>A0A7I7QR84_9MYCO</name>
<proteinExistence type="inferred from homology"/>
<protein>
    <submittedName>
        <fullName evidence="7">ABC transporter ATP-binding protein</fullName>
    </submittedName>
</protein>
<dbReference type="PROSITE" id="PS00211">
    <property type="entry name" value="ABC_TRANSPORTER_1"/>
    <property type="match status" value="1"/>
</dbReference>
<dbReference type="PROSITE" id="PS50893">
    <property type="entry name" value="ABC_TRANSPORTER_2"/>
    <property type="match status" value="1"/>
</dbReference>
<dbReference type="InterPro" id="IPR003439">
    <property type="entry name" value="ABC_transporter-like_ATP-bd"/>
</dbReference>
<dbReference type="InterPro" id="IPR027417">
    <property type="entry name" value="P-loop_NTPase"/>
</dbReference>
<dbReference type="KEGG" id="msei:MSEDJ_28910"/>
<keyword evidence="3" id="KW-0547">Nucleotide-binding</keyword>
<dbReference type="InterPro" id="IPR017871">
    <property type="entry name" value="ABC_transporter-like_CS"/>
</dbReference>
<evidence type="ECO:0000256" key="5">
    <source>
        <dbReference type="ARBA" id="ARBA00022970"/>
    </source>
</evidence>
<evidence type="ECO:0000256" key="2">
    <source>
        <dbReference type="ARBA" id="ARBA00022448"/>
    </source>
</evidence>
<dbReference type="InterPro" id="IPR003593">
    <property type="entry name" value="AAA+_ATPase"/>
</dbReference>
<dbReference type="RefSeq" id="WP_163797652.1">
    <property type="nucleotide sequence ID" value="NZ_AP022588.1"/>
</dbReference>
<dbReference type="AlphaFoldDB" id="A0A7I7QR84"/>
<keyword evidence="5" id="KW-0029">Amino-acid transport</keyword>
<dbReference type="SMART" id="SM00382">
    <property type="entry name" value="AAA"/>
    <property type="match status" value="1"/>
</dbReference>
<keyword evidence="4 7" id="KW-0067">ATP-binding</keyword>
<evidence type="ECO:0000256" key="3">
    <source>
        <dbReference type="ARBA" id="ARBA00022741"/>
    </source>
</evidence>
<dbReference type="Pfam" id="PF00005">
    <property type="entry name" value="ABC_tran"/>
    <property type="match status" value="1"/>
</dbReference>